<reference evidence="10" key="1">
    <citation type="submission" date="2021-05" db="EMBL/GenBank/DDBJ databases">
        <authorList>
            <person name="Alioto T."/>
            <person name="Alioto T."/>
            <person name="Gomez Garrido J."/>
        </authorList>
    </citation>
    <scope>NUCLEOTIDE SEQUENCE</scope>
</reference>
<dbReference type="AlphaFoldDB" id="A0A8D9E028"/>
<feature type="transmembrane region" description="Helical" evidence="9">
    <location>
        <begin position="122"/>
        <end position="144"/>
    </location>
</feature>
<keyword evidence="7" id="KW-0675">Receptor</keyword>
<proteinExistence type="predicted"/>
<evidence type="ECO:0000256" key="3">
    <source>
        <dbReference type="ARBA" id="ARBA00022692"/>
    </source>
</evidence>
<dbReference type="InterPro" id="IPR004117">
    <property type="entry name" value="7tm6_olfct_rcpt"/>
</dbReference>
<keyword evidence="8" id="KW-0807">Transducer</keyword>
<keyword evidence="4" id="KW-0552">Olfaction</keyword>
<keyword evidence="6 9" id="KW-0472">Membrane</keyword>
<dbReference type="EMBL" id="HBUF01392311">
    <property type="protein sequence ID" value="CAG6734339.1"/>
    <property type="molecule type" value="Transcribed_RNA"/>
</dbReference>
<evidence type="ECO:0000256" key="7">
    <source>
        <dbReference type="ARBA" id="ARBA00023170"/>
    </source>
</evidence>
<evidence type="ECO:0000256" key="2">
    <source>
        <dbReference type="ARBA" id="ARBA00022606"/>
    </source>
</evidence>
<sequence>MNIFSLTHVFKICELCGIVNFYQFKSESRNRLQSLYVAFIDYLTAFYVACQSFNVYTRAIRYHPEFVQTFCEHVTSCFCLFVVFYLQKVPRRIYSVCKFMDTFSQADRLVFQKCNRQAKHTLFTYVTLAFTAILGSFFESLAPITNNELAIRRNVYRTKYPERRLIFNTRIPFIDESESWAHEIIYVIQLYFLTYFIACASTTTSLIPVLAIHTRGQYEILCKYICLIGQDHRDHFGCRIFYSNIEKNEYIIEGELPKIPGPKPSQWRLWKAKLRRQKIYEANYLRQVIRFHHKLLAFQDEVGVYCVYSNKCLLL</sequence>
<evidence type="ECO:0000256" key="6">
    <source>
        <dbReference type="ARBA" id="ARBA00023136"/>
    </source>
</evidence>
<feature type="transmembrane region" description="Helical" evidence="9">
    <location>
        <begin position="35"/>
        <end position="54"/>
    </location>
</feature>
<dbReference type="GO" id="GO:0007165">
    <property type="term" value="P:signal transduction"/>
    <property type="evidence" value="ECO:0007669"/>
    <property type="project" value="UniProtKB-KW"/>
</dbReference>
<feature type="transmembrane region" description="Helical" evidence="9">
    <location>
        <begin position="66"/>
        <end position="86"/>
    </location>
</feature>
<comment type="subcellular location">
    <subcellularLocation>
        <location evidence="1">Membrane</location>
        <topology evidence="1">Multi-pass membrane protein</topology>
    </subcellularLocation>
</comment>
<evidence type="ECO:0000256" key="4">
    <source>
        <dbReference type="ARBA" id="ARBA00022725"/>
    </source>
</evidence>
<evidence type="ECO:0000256" key="8">
    <source>
        <dbReference type="ARBA" id="ARBA00023224"/>
    </source>
</evidence>
<evidence type="ECO:0000256" key="5">
    <source>
        <dbReference type="ARBA" id="ARBA00022989"/>
    </source>
</evidence>
<evidence type="ECO:0008006" key="11">
    <source>
        <dbReference type="Google" id="ProtNLM"/>
    </source>
</evidence>
<dbReference type="GO" id="GO:0004984">
    <property type="term" value="F:olfactory receptor activity"/>
    <property type="evidence" value="ECO:0007669"/>
    <property type="project" value="InterPro"/>
</dbReference>
<keyword evidence="3 9" id="KW-0812">Transmembrane</keyword>
<dbReference type="GO" id="GO:0016020">
    <property type="term" value="C:membrane"/>
    <property type="evidence" value="ECO:0007669"/>
    <property type="project" value="UniProtKB-SubCell"/>
</dbReference>
<dbReference type="Pfam" id="PF02949">
    <property type="entry name" value="7tm_6"/>
    <property type="match status" value="1"/>
</dbReference>
<accession>A0A8D9E028</accession>
<keyword evidence="5 9" id="KW-1133">Transmembrane helix</keyword>
<feature type="transmembrane region" description="Helical" evidence="9">
    <location>
        <begin position="184"/>
        <end position="211"/>
    </location>
</feature>
<protein>
    <recommendedName>
        <fullName evidence="11">Odorant receptor</fullName>
    </recommendedName>
</protein>
<evidence type="ECO:0000256" key="9">
    <source>
        <dbReference type="SAM" id="Phobius"/>
    </source>
</evidence>
<dbReference type="GO" id="GO:0005549">
    <property type="term" value="F:odorant binding"/>
    <property type="evidence" value="ECO:0007669"/>
    <property type="project" value="InterPro"/>
</dbReference>
<evidence type="ECO:0000256" key="1">
    <source>
        <dbReference type="ARBA" id="ARBA00004141"/>
    </source>
</evidence>
<organism evidence="10">
    <name type="scientific">Cacopsylla melanoneura</name>
    <dbReference type="NCBI Taxonomy" id="428564"/>
    <lineage>
        <taxon>Eukaryota</taxon>
        <taxon>Metazoa</taxon>
        <taxon>Ecdysozoa</taxon>
        <taxon>Arthropoda</taxon>
        <taxon>Hexapoda</taxon>
        <taxon>Insecta</taxon>
        <taxon>Pterygota</taxon>
        <taxon>Neoptera</taxon>
        <taxon>Paraneoptera</taxon>
        <taxon>Hemiptera</taxon>
        <taxon>Sternorrhyncha</taxon>
        <taxon>Psylloidea</taxon>
        <taxon>Psyllidae</taxon>
        <taxon>Psyllinae</taxon>
        <taxon>Cacopsylla</taxon>
    </lineage>
</organism>
<keyword evidence="2" id="KW-0716">Sensory transduction</keyword>
<evidence type="ECO:0000313" key="10">
    <source>
        <dbReference type="EMBL" id="CAG6734339.1"/>
    </source>
</evidence>
<name>A0A8D9E028_9HEMI</name>